<comment type="caution">
    <text evidence="1">The sequence shown here is derived from an EMBL/GenBank/DDBJ whole genome shotgun (WGS) entry which is preliminary data.</text>
</comment>
<protein>
    <submittedName>
        <fullName evidence="1">Uncharacterized protein</fullName>
    </submittedName>
</protein>
<keyword evidence="2" id="KW-1185">Reference proteome</keyword>
<evidence type="ECO:0000313" key="1">
    <source>
        <dbReference type="EMBL" id="KAL2063705.1"/>
    </source>
</evidence>
<reference evidence="1 2" key="1">
    <citation type="journal article" date="2024" name="Commun. Biol.">
        <title>Comparative genomic analysis of thermophilic fungi reveals convergent evolutionary adaptations and gene losses.</title>
        <authorList>
            <person name="Steindorff A.S."/>
            <person name="Aguilar-Pontes M.V."/>
            <person name="Robinson A.J."/>
            <person name="Andreopoulos B."/>
            <person name="LaButti K."/>
            <person name="Kuo A."/>
            <person name="Mondo S."/>
            <person name="Riley R."/>
            <person name="Otillar R."/>
            <person name="Haridas S."/>
            <person name="Lipzen A."/>
            <person name="Grimwood J."/>
            <person name="Schmutz J."/>
            <person name="Clum A."/>
            <person name="Reid I.D."/>
            <person name="Moisan M.C."/>
            <person name="Butler G."/>
            <person name="Nguyen T.T.M."/>
            <person name="Dewar K."/>
            <person name="Conant G."/>
            <person name="Drula E."/>
            <person name="Henrissat B."/>
            <person name="Hansel C."/>
            <person name="Singer S."/>
            <person name="Hutchinson M.I."/>
            <person name="de Vries R.P."/>
            <person name="Natvig D.O."/>
            <person name="Powell A.J."/>
            <person name="Tsang A."/>
            <person name="Grigoriev I.V."/>
        </authorList>
    </citation>
    <scope>NUCLEOTIDE SEQUENCE [LARGE SCALE GENOMIC DNA]</scope>
    <source>
        <strain evidence="1 2">CBS 494.80</strain>
    </source>
</reference>
<gene>
    <name evidence="1" type="ORF">VTL71DRAFT_5510</name>
</gene>
<dbReference type="Proteomes" id="UP001595075">
    <property type="component" value="Unassembled WGS sequence"/>
</dbReference>
<organism evidence="1 2">
    <name type="scientific">Oculimacula yallundae</name>
    <dbReference type="NCBI Taxonomy" id="86028"/>
    <lineage>
        <taxon>Eukaryota</taxon>
        <taxon>Fungi</taxon>
        <taxon>Dikarya</taxon>
        <taxon>Ascomycota</taxon>
        <taxon>Pezizomycotina</taxon>
        <taxon>Leotiomycetes</taxon>
        <taxon>Helotiales</taxon>
        <taxon>Ploettnerulaceae</taxon>
        <taxon>Oculimacula</taxon>
    </lineage>
</organism>
<sequence>MVHRNEVIGRIYTFNPNMTAAEKNKIPPHIRRRFVLVLDTVPGREGYVKILGITPYVSPSYTYIPIAPTPKSTYPMQLLLRKNYTFSQLKHGEFVNVKAPGNPELYVRVDESFEVEVGVLVGVRDKMGDDVAVRRRKRRGMGEFGMWLKGWEREKARKVEDRRGDVVGEKLEGDEVEEAGSVEVEDGEVGAKHPVLFSLWAMMMGMLYWILEEVGSRIKIYVRSERV</sequence>
<name>A0ABR4C1B4_9HELO</name>
<dbReference type="EMBL" id="JAZHXI010000015">
    <property type="protein sequence ID" value="KAL2063705.1"/>
    <property type="molecule type" value="Genomic_DNA"/>
</dbReference>
<evidence type="ECO:0000313" key="2">
    <source>
        <dbReference type="Proteomes" id="UP001595075"/>
    </source>
</evidence>
<accession>A0ABR4C1B4</accession>
<proteinExistence type="predicted"/>